<keyword evidence="2" id="KW-1185">Reference proteome</keyword>
<protein>
    <submittedName>
        <fullName evidence="1">Uncharacterized protein</fullName>
    </submittedName>
</protein>
<sequence>MMARVTRPANDPARAASSGERVLLPGDAATITHRQFLQEYAYSKPVILRGLTDNTKFRFLCSKQSLLKEYQDKTIDGGMLH</sequence>
<name>A0A8T0A7P1_SILME</name>
<comment type="caution">
    <text evidence="1">The sequence shown here is derived from an EMBL/GenBank/DDBJ whole genome shotgun (WGS) entry which is preliminary data.</text>
</comment>
<dbReference type="EMBL" id="JABFDY010000029">
    <property type="protein sequence ID" value="KAF7686484.1"/>
    <property type="molecule type" value="Genomic_DNA"/>
</dbReference>
<organism evidence="1 2">
    <name type="scientific">Silurus meridionalis</name>
    <name type="common">Southern catfish</name>
    <name type="synonym">Silurus soldatovi meridionalis</name>
    <dbReference type="NCBI Taxonomy" id="175797"/>
    <lineage>
        <taxon>Eukaryota</taxon>
        <taxon>Metazoa</taxon>
        <taxon>Chordata</taxon>
        <taxon>Craniata</taxon>
        <taxon>Vertebrata</taxon>
        <taxon>Euteleostomi</taxon>
        <taxon>Actinopterygii</taxon>
        <taxon>Neopterygii</taxon>
        <taxon>Teleostei</taxon>
        <taxon>Ostariophysi</taxon>
        <taxon>Siluriformes</taxon>
        <taxon>Siluridae</taxon>
        <taxon>Silurus</taxon>
    </lineage>
</organism>
<proteinExistence type="predicted"/>
<dbReference type="AlphaFoldDB" id="A0A8T0A7P1"/>
<reference evidence="1" key="1">
    <citation type="submission" date="2020-08" db="EMBL/GenBank/DDBJ databases">
        <title>Chromosome-level assembly of Southern catfish (Silurus meridionalis) provides insights into visual adaptation to the nocturnal and benthic lifestyles.</title>
        <authorList>
            <person name="Zhang Y."/>
            <person name="Wang D."/>
            <person name="Peng Z."/>
        </authorList>
    </citation>
    <scope>NUCLEOTIDE SEQUENCE</scope>
    <source>
        <strain evidence="1">SWU-2019-XX</strain>
        <tissue evidence="1">Muscle</tissue>
    </source>
</reference>
<evidence type="ECO:0000313" key="1">
    <source>
        <dbReference type="EMBL" id="KAF7686484.1"/>
    </source>
</evidence>
<evidence type="ECO:0000313" key="2">
    <source>
        <dbReference type="Proteomes" id="UP000606274"/>
    </source>
</evidence>
<gene>
    <name evidence="1" type="ORF">HF521_015846</name>
</gene>
<accession>A0A8T0A7P1</accession>
<dbReference type="Proteomes" id="UP000606274">
    <property type="component" value="Unassembled WGS sequence"/>
</dbReference>